<reference evidence="1 2" key="1">
    <citation type="submission" date="2015-01" db="EMBL/GenBank/DDBJ databases">
        <title>Evolution of Trichinella species and genotypes.</title>
        <authorList>
            <person name="Korhonen P.K."/>
            <person name="Edoardo P."/>
            <person name="Giuseppe L.R."/>
            <person name="Gasser R.B."/>
        </authorList>
    </citation>
    <scope>NUCLEOTIDE SEQUENCE [LARGE SCALE GENOMIC DNA]</scope>
    <source>
        <strain evidence="1">ISS3</strain>
    </source>
</reference>
<dbReference type="Proteomes" id="UP000054776">
    <property type="component" value="Unassembled WGS sequence"/>
</dbReference>
<dbReference type="InParanoid" id="A0A0V1AWX1"/>
<protein>
    <submittedName>
        <fullName evidence="1">Uncharacterized protein</fullName>
    </submittedName>
</protein>
<proteinExistence type="predicted"/>
<evidence type="ECO:0000313" key="2">
    <source>
        <dbReference type="Proteomes" id="UP000054776"/>
    </source>
</evidence>
<organism evidence="1 2">
    <name type="scientific">Trichinella spiralis</name>
    <name type="common">Trichina worm</name>
    <dbReference type="NCBI Taxonomy" id="6334"/>
    <lineage>
        <taxon>Eukaryota</taxon>
        <taxon>Metazoa</taxon>
        <taxon>Ecdysozoa</taxon>
        <taxon>Nematoda</taxon>
        <taxon>Enoplea</taxon>
        <taxon>Dorylaimia</taxon>
        <taxon>Trichinellida</taxon>
        <taxon>Trichinellidae</taxon>
        <taxon>Trichinella</taxon>
    </lineage>
</organism>
<keyword evidence="2" id="KW-1185">Reference proteome</keyword>
<sequence>MISIDQKKLENHYKPGLTFHECVFVEILAIMLSFDIHAISCAEIVFRFLAEKEYKISKTIFSKNVCTNQRRFEKMPKVVIILLIRTPLQ</sequence>
<gene>
    <name evidence="1" type="ORF">T01_8958</name>
</gene>
<comment type="caution">
    <text evidence="1">The sequence shown here is derived from an EMBL/GenBank/DDBJ whole genome shotgun (WGS) entry which is preliminary data.</text>
</comment>
<dbReference type="EMBL" id="JYDH01000190">
    <property type="protein sequence ID" value="KRY28812.1"/>
    <property type="molecule type" value="Genomic_DNA"/>
</dbReference>
<name>A0A0V1AWX1_TRISP</name>
<dbReference type="AlphaFoldDB" id="A0A0V1AWX1"/>
<evidence type="ECO:0000313" key="1">
    <source>
        <dbReference type="EMBL" id="KRY28812.1"/>
    </source>
</evidence>
<accession>A0A0V1AWX1</accession>
<dbReference type="OrthoDB" id="10494013at2759"/>